<dbReference type="InterPro" id="IPR050706">
    <property type="entry name" value="Cyclic-di-GMP_PDE-like"/>
</dbReference>
<feature type="domain" description="EAL" evidence="3">
    <location>
        <begin position="237"/>
        <end position="487"/>
    </location>
</feature>
<evidence type="ECO:0000313" key="5">
    <source>
        <dbReference type="Proteomes" id="UP000387223"/>
    </source>
</evidence>
<dbReference type="Proteomes" id="UP000387223">
    <property type="component" value="Unassembled WGS sequence"/>
</dbReference>
<gene>
    <name evidence="4" type="ORF">MSSD14B_22970</name>
</gene>
<evidence type="ECO:0000259" key="3">
    <source>
        <dbReference type="PROSITE" id="PS50883"/>
    </source>
</evidence>
<reference evidence="4 5" key="1">
    <citation type="journal article" date="2019" name="J. Gen. Appl. Microbiol.">
        <title>Aerobic degradation of cis-dichloroethene by the marine bacterium Marinobacter salsuginis strain 5N-3.</title>
        <authorList>
            <person name="Inoue Y."/>
            <person name="Fukunaga Y."/>
            <person name="Katsumata H."/>
            <person name="Ohji S."/>
            <person name="Hosoyama A."/>
            <person name="Mori K."/>
            <person name="Ando K."/>
        </authorList>
    </citation>
    <scope>NUCLEOTIDE SEQUENCE [LARGE SCALE GENOMIC DNA]</scope>
    <source>
        <strain evidence="4 5">NBRC 109114</strain>
    </source>
</reference>
<dbReference type="PANTHER" id="PTHR33121">
    <property type="entry name" value="CYCLIC DI-GMP PHOSPHODIESTERASE PDEF"/>
    <property type="match status" value="1"/>
</dbReference>
<evidence type="ECO:0000313" key="4">
    <source>
        <dbReference type="EMBL" id="GBO88629.1"/>
    </source>
</evidence>
<dbReference type="PANTHER" id="PTHR33121:SF70">
    <property type="entry name" value="SIGNALING PROTEIN YKOW"/>
    <property type="match status" value="1"/>
</dbReference>
<dbReference type="GO" id="GO:0071111">
    <property type="term" value="F:cyclic-guanylate-specific phosphodiesterase activity"/>
    <property type="evidence" value="ECO:0007669"/>
    <property type="project" value="InterPro"/>
</dbReference>
<sequence length="511" mass="56274">MCVVAAYLYLNRDVTLENSYIASQTIRDVESISSKINTTSMALSDPSLQNCSASSRRILRGHVFENSGISDIGIYGERGVACTAMIGNLPAEAIDPDNYIPITENGRIWPSRDLLEDDGIDSSLAIATSQLIYFIEPLPIEESQDSSFLWEIVYTGDSPYTISGTEGLYRNFTAENGSLSGIVSAECSESLNVCILVMRPWKSILGQHYVVLIVLSLVALMLGFWLSSLIRWLLDRSTTASVRTLSAVSKGSFHCAYQPIVDIGTGGIVGCEVLARLEDRYGPLSPAEFIPVIAENELMNDFSKMMFDRAFSGIRGIQWSETKPFKLSFNIFPANLNSEMVQFFKTHPALSDDRLQVCLEVTEDSSISDTQYQKTIEQFNRIGIEISVDDFGTGYGNMSRLQSSHLSYLKVDKSLISHLTPENAKASLTSYIPMIADNTGLQIVAEGIETVENLAAVKSLNMQYGQGFYFSRPLPSSDFIELVASGKTWGVGAEKGKIIELADKLKVSEKN</sequence>
<dbReference type="SMART" id="SM00052">
    <property type="entry name" value="EAL"/>
    <property type="match status" value="1"/>
</dbReference>
<dbReference type="Pfam" id="PF00563">
    <property type="entry name" value="EAL"/>
    <property type="match status" value="1"/>
</dbReference>
<dbReference type="EMBL" id="BGZI01000015">
    <property type="protein sequence ID" value="GBO88629.1"/>
    <property type="molecule type" value="Genomic_DNA"/>
</dbReference>
<dbReference type="SUPFAM" id="SSF141868">
    <property type="entry name" value="EAL domain-like"/>
    <property type="match status" value="1"/>
</dbReference>
<dbReference type="InterPro" id="IPR001633">
    <property type="entry name" value="EAL_dom"/>
</dbReference>
<dbReference type="PROSITE" id="PS50008">
    <property type="entry name" value="PIPLC_Y_DOMAIN"/>
    <property type="match status" value="1"/>
</dbReference>
<keyword evidence="1" id="KW-0472">Membrane</keyword>
<feature type="transmembrane region" description="Helical" evidence="1">
    <location>
        <begin position="209"/>
        <end position="234"/>
    </location>
</feature>
<name>A0A5M3Q0Y5_9GAMM</name>
<dbReference type="Gene3D" id="3.20.20.450">
    <property type="entry name" value="EAL domain"/>
    <property type="match status" value="1"/>
</dbReference>
<dbReference type="PROSITE" id="PS50883">
    <property type="entry name" value="EAL"/>
    <property type="match status" value="1"/>
</dbReference>
<organism evidence="4 5">
    <name type="scientific">Marinobacter salsuginis</name>
    <dbReference type="NCBI Taxonomy" id="418719"/>
    <lineage>
        <taxon>Bacteria</taxon>
        <taxon>Pseudomonadati</taxon>
        <taxon>Pseudomonadota</taxon>
        <taxon>Gammaproteobacteria</taxon>
        <taxon>Pseudomonadales</taxon>
        <taxon>Marinobacteraceae</taxon>
        <taxon>Marinobacter</taxon>
    </lineage>
</organism>
<dbReference type="GO" id="GO:0035556">
    <property type="term" value="P:intracellular signal transduction"/>
    <property type="evidence" value="ECO:0007669"/>
    <property type="project" value="InterPro"/>
</dbReference>
<evidence type="ECO:0000256" key="1">
    <source>
        <dbReference type="SAM" id="Phobius"/>
    </source>
</evidence>
<dbReference type="InterPro" id="IPR001711">
    <property type="entry name" value="PLipase_C_Pinositol-sp_Y"/>
</dbReference>
<dbReference type="GO" id="GO:0006629">
    <property type="term" value="P:lipid metabolic process"/>
    <property type="evidence" value="ECO:0007669"/>
    <property type="project" value="InterPro"/>
</dbReference>
<protein>
    <submittedName>
        <fullName evidence="4">Uncharacterized protein</fullName>
    </submittedName>
</protein>
<keyword evidence="1" id="KW-1133">Transmembrane helix</keyword>
<dbReference type="AlphaFoldDB" id="A0A5M3Q0Y5"/>
<comment type="caution">
    <text evidence="4">The sequence shown here is derived from an EMBL/GenBank/DDBJ whole genome shotgun (WGS) entry which is preliminary data.</text>
</comment>
<dbReference type="CDD" id="cd01948">
    <property type="entry name" value="EAL"/>
    <property type="match status" value="1"/>
</dbReference>
<proteinExistence type="predicted"/>
<keyword evidence="1" id="KW-0812">Transmembrane</keyword>
<evidence type="ECO:0000259" key="2">
    <source>
        <dbReference type="PROSITE" id="PS50008"/>
    </source>
</evidence>
<dbReference type="GO" id="GO:0004435">
    <property type="term" value="F:phosphatidylinositol-4,5-bisphosphate phospholipase C activity"/>
    <property type="evidence" value="ECO:0007669"/>
    <property type="project" value="InterPro"/>
</dbReference>
<accession>A0A5M3Q0Y5</accession>
<feature type="domain" description="PI-PLC Y-box" evidence="2">
    <location>
        <begin position="401"/>
        <end position="450"/>
    </location>
</feature>
<dbReference type="InterPro" id="IPR035919">
    <property type="entry name" value="EAL_sf"/>
</dbReference>